<comment type="caution">
    <text evidence="1">The sequence shown here is derived from an EMBL/GenBank/DDBJ whole genome shotgun (WGS) entry which is preliminary data.</text>
</comment>
<organism evidence="1 2">
    <name type="scientific">Linum tenue</name>
    <dbReference type="NCBI Taxonomy" id="586396"/>
    <lineage>
        <taxon>Eukaryota</taxon>
        <taxon>Viridiplantae</taxon>
        <taxon>Streptophyta</taxon>
        <taxon>Embryophyta</taxon>
        <taxon>Tracheophyta</taxon>
        <taxon>Spermatophyta</taxon>
        <taxon>Magnoliopsida</taxon>
        <taxon>eudicotyledons</taxon>
        <taxon>Gunneridae</taxon>
        <taxon>Pentapetalae</taxon>
        <taxon>rosids</taxon>
        <taxon>fabids</taxon>
        <taxon>Malpighiales</taxon>
        <taxon>Linaceae</taxon>
        <taxon>Linum</taxon>
    </lineage>
</organism>
<reference evidence="1" key="1">
    <citation type="submission" date="2022-08" db="EMBL/GenBank/DDBJ databases">
        <authorList>
            <person name="Gutierrez-Valencia J."/>
        </authorList>
    </citation>
    <scope>NUCLEOTIDE SEQUENCE</scope>
</reference>
<accession>A0AAV0IRY2</accession>
<name>A0AAV0IRY2_9ROSI</name>
<protein>
    <submittedName>
        <fullName evidence="1">Uncharacterized protein</fullName>
    </submittedName>
</protein>
<dbReference type="Proteomes" id="UP001154282">
    <property type="component" value="Unassembled WGS sequence"/>
</dbReference>
<dbReference type="AlphaFoldDB" id="A0AAV0IRY2"/>
<proteinExistence type="predicted"/>
<gene>
    <name evidence="1" type="ORF">LITE_LOCUS10314</name>
</gene>
<evidence type="ECO:0000313" key="2">
    <source>
        <dbReference type="Proteomes" id="UP001154282"/>
    </source>
</evidence>
<keyword evidence="2" id="KW-1185">Reference proteome</keyword>
<evidence type="ECO:0000313" key="1">
    <source>
        <dbReference type="EMBL" id="CAI0399458.1"/>
    </source>
</evidence>
<sequence length="88" mass="10280">MQGQAVWEQWHYFWSDVEPGIRTSAGDRAEQSTSLRISTAQWSPKYLLDDSWKISFSFAYQISHLLQLLPNNIFILLSKLLLCLSFQK</sequence>
<dbReference type="EMBL" id="CAMGYJ010000004">
    <property type="protein sequence ID" value="CAI0399458.1"/>
    <property type="molecule type" value="Genomic_DNA"/>
</dbReference>